<dbReference type="InterPro" id="IPR001584">
    <property type="entry name" value="Integrase_cat-core"/>
</dbReference>
<proteinExistence type="predicted"/>
<keyword evidence="4" id="KW-1185">Reference proteome</keyword>
<dbReference type="SUPFAM" id="SSF53098">
    <property type="entry name" value="Ribonuclease H-like"/>
    <property type="match status" value="1"/>
</dbReference>
<dbReference type="EMBL" id="BAAALY010000009">
    <property type="protein sequence ID" value="GAA1546619.1"/>
    <property type="molecule type" value="Genomic_DNA"/>
</dbReference>
<comment type="caution">
    <text evidence="3">The sequence shown here is derived from an EMBL/GenBank/DDBJ whole genome shotgun (WGS) entry which is preliminary data.</text>
</comment>
<dbReference type="InterPro" id="IPR012337">
    <property type="entry name" value="RNaseH-like_sf"/>
</dbReference>
<sequence>MEILEAYDSTGSYRAAAELAGCSHHTVKAHVVARGQGRPVGTPVPRDRVTDEFMDKITELVIRSGGKIRADKVHERLVMLGYQGSERSTRRGVAEAKQIQERAGRRVHRPWIAEPGLWLQYDYGDGPVVAGAKTVLFIAWVAFSRFRVVIPLRDKTLASVFMVLDRTFRLIGGIPAYVLTDNEKTVTTMHVAGVPVRNRDTVSFAKYYGTTVLTCQPADPASKGGVERSVQIAKADLVPMATNLLDAYDSFADLETACQEFMAVVNGKEHRVTKRRPIDLVDQELEGMHPVPDRAHTIAFGLSRKVPVNTPMVAFESGQYSVPHTLMGCEVFVRVQGLADGEQIVIVAPGADGVREVARHGRARPGTPAIDDSHFPTDATRKVPGVYAIRAKNRDEEAFLAIGHGAHEWLREAAAAGASRMRQKMVEAVVLSRLHGREDVDQALGTAAAYGRFATGDVASLLAHRVSDQPGRSAGENASLAQGTAGWQAIGTDPVDGTGRGGVA</sequence>
<dbReference type="PANTHER" id="PTHR35004">
    <property type="entry name" value="TRANSPOSASE RV3428C-RELATED"/>
    <property type="match status" value="1"/>
</dbReference>
<feature type="domain" description="Integrase catalytic" evidence="2">
    <location>
        <begin position="106"/>
        <end position="285"/>
    </location>
</feature>
<dbReference type="Gene3D" id="3.30.420.10">
    <property type="entry name" value="Ribonuclease H-like superfamily/Ribonuclease H"/>
    <property type="match status" value="1"/>
</dbReference>
<evidence type="ECO:0000259" key="2">
    <source>
        <dbReference type="PROSITE" id="PS50994"/>
    </source>
</evidence>
<reference evidence="4" key="1">
    <citation type="journal article" date="2019" name="Int. J. Syst. Evol. Microbiol.">
        <title>The Global Catalogue of Microorganisms (GCM) 10K type strain sequencing project: providing services to taxonomists for standard genome sequencing and annotation.</title>
        <authorList>
            <consortium name="The Broad Institute Genomics Platform"/>
            <consortium name="The Broad Institute Genome Sequencing Center for Infectious Disease"/>
            <person name="Wu L."/>
            <person name="Ma J."/>
        </authorList>
    </citation>
    <scope>NUCLEOTIDE SEQUENCE [LARGE SCALE GENOMIC DNA]</scope>
    <source>
        <strain evidence="4">JCM 13319</strain>
    </source>
</reference>
<gene>
    <name evidence="3" type="ORF">GCM10009691_21320</name>
</gene>
<evidence type="ECO:0000256" key="1">
    <source>
        <dbReference type="SAM" id="MobiDB-lite"/>
    </source>
</evidence>
<organism evidence="3 4">
    <name type="scientific">Brevibacterium picturae</name>
    <dbReference type="NCBI Taxonomy" id="260553"/>
    <lineage>
        <taxon>Bacteria</taxon>
        <taxon>Bacillati</taxon>
        <taxon>Actinomycetota</taxon>
        <taxon>Actinomycetes</taxon>
        <taxon>Micrococcales</taxon>
        <taxon>Brevibacteriaceae</taxon>
        <taxon>Brevibacterium</taxon>
    </lineage>
</organism>
<accession>A0ABP4MPA2</accession>
<dbReference type="PANTHER" id="PTHR35004:SF8">
    <property type="entry name" value="TRANSPOSASE RV3428C-RELATED"/>
    <property type="match status" value="1"/>
</dbReference>
<dbReference type="PROSITE" id="PS50994">
    <property type="entry name" value="INTEGRASE"/>
    <property type="match status" value="1"/>
</dbReference>
<evidence type="ECO:0000313" key="3">
    <source>
        <dbReference type="EMBL" id="GAA1546619.1"/>
    </source>
</evidence>
<protein>
    <recommendedName>
        <fullName evidence="2">Integrase catalytic domain-containing protein</fullName>
    </recommendedName>
</protein>
<name>A0ABP4MPA2_9MICO</name>
<evidence type="ECO:0000313" key="4">
    <source>
        <dbReference type="Proteomes" id="UP001501791"/>
    </source>
</evidence>
<dbReference type="InterPro" id="IPR036397">
    <property type="entry name" value="RNaseH_sf"/>
</dbReference>
<feature type="region of interest" description="Disordered" evidence="1">
    <location>
        <begin position="468"/>
        <end position="504"/>
    </location>
</feature>
<dbReference type="Proteomes" id="UP001501791">
    <property type="component" value="Unassembled WGS sequence"/>
</dbReference>